<protein>
    <recommendedName>
        <fullName evidence="4">DUF4245 domain-containing protein</fullName>
    </recommendedName>
</protein>
<name>A0A3G8JKB5_9ACTN</name>
<evidence type="ECO:0000313" key="3">
    <source>
        <dbReference type="Proteomes" id="UP000271469"/>
    </source>
</evidence>
<dbReference type="KEGG" id="gom:D7316_01564"/>
<reference evidence="2 3" key="1">
    <citation type="submission" date="2018-11" db="EMBL/GenBank/DDBJ databases">
        <title>Gordonia insulae sp. nov., isolated from an island soil.</title>
        <authorList>
            <person name="Kim Y.S."/>
            <person name="Kim S.B."/>
        </authorList>
    </citation>
    <scope>NUCLEOTIDE SEQUENCE [LARGE SCALE GENOMIC DNA]</scope>
    <source>
        <strain evidence="2 3">MMS17-SY073</strain>
    </source>
</reference>
<feature type="region of interest" description="Disordered" evidence="1">
    <location>
        <begin position="64"/>
        <end position="85"/>
    </location>
</feature>
<evidence type="ECO:0000256" key="1">
    <source>
        <dbReference type="SAM" id="MobiDB-lite"/>
    </source>
</evidence>
<accession>A0A3G8JKB5</accession>
<dbReference type="EMBL" id="CP033972">
    <property type="protein sequence ID" value="AZG44972.1"/>
    <property type="molecule type" value="Genomic_DNA"/>
</dbReference>
<dbReference type="InterPro" id="IPR025339">
    <property type="entry name" value="DUF4245"/>
</dbReference>
<keyword evidence="3" id="KW-1185">Reference proteome</keyword>
<sequence>MAAKPRILHSSKDMIWSLIPLLIVCAIVAIASGNCSVGLSGQAADDRTPAFDVTNALQADARDLPFPIRRPPTPEGWKPNSGSTQAVGGTRVSNVGWISDVGAYVQLSQTDAKEEDLVVHLGGGEALGSGTRQVGGREWVTYSTPDEKKFWITDLGDVRIAVLSRGPDDDMTEIANAVLAQQPLPGRA</sequence>
<dbReference type="OrthoDB" id="4772660at2"/>
<evidence type="ECO:0000313" key="2">
    <source>
        <dbReference type="EMBL" id="AZG44972.1"/>
    </source>
</evidence>
<dbReference type="Proteomes" id="UP000271469">
    <property type="component" value="Chromosome"/>
</dbReference>
<evidence type="ECO:0008006" key="4">
    <source>
        <dbReference type="Google" id="ProtNLM"/>
    </source>
</evidence>
<organism evidence="2 3">
    <name type="scientific">Gordonia insulae</name>
    <dbReference type="NCBI Taxonomy" id="2420509"/>
    <lineage>
        <taxon>Bacteria</taxon>
        <taxon>Bacillati</taxon>
        <taxon>Actinomycetota</taxon>
        <taxon>Actinomycetes</taxon>
        <taxon>Mycobacteriales</taxon>
        <taxon>Gordoniaceae</taxon>
        <taxon>Gordonia</taxon>
    </lineage>
</organism>
<dbReference type="Pfam" id="PF14030">
    <property type="entry name" value="DUF4245"/>
    <property type="match status" value="1"/>
</dbReference>
<dbReference type="RefSeq" id="WP_124707761.1">
    <property type="nucleotide sequence ID" value="NZ_CP033972.1"/>
</dbReference>
<gene>
    <name evidence="2" type="ORF">D7316_01564</name>
</gene>
<dbReference type="AlphaFoldDB" id="A0A3G8JKB5"/>
<proteinExistence type="predicted"/>